<evidence type="ECO:0000313" key="3">
    <source>
        <dbReference type="Proteomes" id="UP001146793"/>
    </source>
</evidence>
<organism evidence="2 3">
    <name type="scientific">Anaeramoeba flamelloides</name>
    <dbReference type="NCBI Taxonomy" id="1746091"/>
    <lineage>
        <taxon>Eukaryota</taxon>
        <taxon>Metamonada</taxon>
        <taxon>Anaeramoebidae</taxon>
        <taxon>Anaeramoeba</taxon>
    </lineage>
</organism>
<evidence type="ECO:0000313" key="2">
    <source>
        <dbReference type="EMBL" id="KAJ3441580.1"/>
    </source>
</evidence>
<dbReference type="Proteomes" id="UP001146793">
    <property type="component" value="Unassembled WGS sequence"/>
</dbReference>
<name>A0AAV7ZNP4_9EUKA</name>
<feature type="chain" id="PRO_5043473880" evidence="1">
    <location>
        <begin position="16"/>
        <end position="204"/>
    </location>
</feature>
<proteinExistence type="predicted"/>
<keyword evidence="1" id="KW-0732">Signal</keyword>
<comment type="caution">
    <text evidence="2">The sequence shown here is derived from an EMBL/GenBank/DDBJ whole genome shotgun (WGS) entry which is preliminary data.</text>
</comment>
<feature type="signal peptide" evidence="1">
    <location>
        <begin position="1"/>
        <end position="15"/>
    </location>
</feature>
<dbReference type="EMBL" id="JANTQA010000029">
    <property type="protein sequence ID" value="KAJ3441580.1"/>
    <property type="molecule type" value="Genomic_DNA"/>
</dbReference>
<accession>A0AAV7ZNP4</accession>
<sequence>MKLLLLLVLIAACYAEDSIYMTHGRYYESNTDCTGDDYVDFTRIDGKCYPSMQYGVFWNVSDPEVGKEFDFFSCDNNKCSLSGCTLAGKYEHNKCAAIGSGSWFFRVEKFDRTKVNVANEYYYEESTDCTNNFVLNSLVQTECYNIYGKTSARFIIAGSDKKKLYIEESKEMRCKNPVGKTVDFDTCYPEGGMSVKFELEPKTK</sequence>
<reference evidence="2" key="1">
    <citation type="submission" date="2022-08" db="EMBL/GenBank/DDBJ databases">
        <title>Novel sulphate-reducing endosymbionts in the free-living metamonad Anaeramoeba.</title>
        <authorList>
            <person name="Jerlstrom-Hultqvist J."/>
            <person name="Cepicka I."/>
            <person name="Gallot-Lavallee L."/>
            <person name="Salas-Leiva D."/>
            <person name="Curtis B.A."/>
            <person name="Zahonova K."/>
            <person name="Pipaliya S."/>
            <person name="Dacks J."/>
            <person name="Roger A.J."/>
        </authorList>
    </citation>
    <scope>NUCLEOTIDE SEQUENCE</scope>
    <source>
        <strain evidence="2">Busselton2</strain>
    </source>
</reference>
<gene>
    <name evidence="2" type="ORF">M0812_13593</name>
</gene>
<protein>
    <submittedName>
        <fullName evidence="2">Uncharacterized protein</fullName>
    </submittedName>
</protein>
<evidence type="ECO:0000256" key="1">
    <source>
        <dbReference type="SAM" id="SignalP"/>
    </source>
</evidence>
<dbReference type="AlphaFoldDB" id="A0AAV7ZNP4"/>